<dbReference type="OrthoDB" id="3571370at2"/>
<evidence type="ECO:0000256" key="1">
    <source>
        <dbReference type="ARBA" id="ARBA00006484"/>
    </source>
</evidence>
<dbReference type="PRINTS" id="PR00081">
    <property type="entry name" value="GDHRDH"/>
</dbReference>
<dbReference type="PANTHER" id="PTHR42879">
    <property type="entry name" value="3-OXOACYL-(ACYL-CARRIER-PROTEIN) REDUCTASE"/>
    <property type="match status" value="1"/>
</dbReference>
<dbReference type="PANTHER" id="PTHR42879:SF2">
    <property type="entry name" value="3-OXOACYL-[ACYL-CARRIER-PROTEIN] REDUCTASE FABG"/>
    <property type="match status" value="1"/>
</dbReference>
<proteinExistence type="inferred from homology"/>
<dbReference type="InterPro" id="IPR002347">
    <property type="entry name" value="SDR_fam"/>
</dbReference>
<sequence>MSVNTIAVITGGNRGLGRATALALGAAGTDVVLTYRSNEKEAAEVVEALTAMGRKAAALRLDTTSFGELPAFARTLGDTLRATWGRETFDFLVNNAGTAGFSPLGATGADDFDLMVDVHFKGVFFPPAGTSRPWRCGWSAPRSPPPVRGRASRRTGR</sequence>
<protein>
    <submittedName>
        <fullName evidence="3">Short chain dehydrogenase</fullName>
    </submittedName>
</protein>
<feature type="region of interest" description="Disordered" evidence="2">
    <location>
        <begin position="137"/>
        <end position="157"/>
    </location>
</feature>
<accession>A0A239N7F5</accession>
<dbReference type="RefSeq" id="WP_089228426.1">
    <property type="nucleotide sequence ID" value="NZ_FZOF01000032.1"/>
</dbReference>
<gene>
    <name evidence="3" type="ORF">SAMN05216252_13236</name>
</gene>
<dbReference type="SUPFAM" id="SSF51735">
    <property type="entry name" value="NAD(P)-binding Rossmann-fold domains"/>
    <property type="match status" value="1"/>
</dbReference>
<organism evidence="3 4">
    <name type="scientific">Actinacidiphila glaucinigra</name>
    <dbReference type="NCBI Taxonomy" id="235986"/>
    <lineage>
        <taxon>Bacteria</taxon>
        <taxon>Bacillati</taxon>
        <taxon>Actinomycetota</taxon>
        <taxon>Actinomycetes</taxon>
        <taxon>Kitasatosporales</taxon>
        <taxon>Streptomycetaceae</taxon>
        <taxon>Actinacidiphila</taxon>
    </lineage>
</organism>
<comment type="similarity">
    <text evidence="1">Belongs to the short-chain dehydrogenases/reductases (SDR) family.</text>
</comment>
<evidence type="ECO:0000313" key="4">
    <source>
        <dbReference type="Proteomes" id="UP000198280"/>
    </source>
</evidence>
<dbReference type="Gene3D" id="3.40.50.720">
    <property type="entry name" value="NAD(P)-binding Rossmann-like Domain"/>
    <property type="match status" value="1"/>
</dbReference>
<dbReference type="InterPro" id="IPR036291">
    <property type="entry name" value="NAD(P)-bd_dom_sf"/>
</dbReference>
<keyword evidence="4" id="KW-1185">Reference proteome</keyword>
<reference evidence="3 4" key="1">
    <citation type="submission" date="2017-06" db="EMBL/GenBank/DDBJ databases">
        <authorList>
            <person name="Kim H.J."/>
            <person name="Triplett B.A."/>
        </authorList>
    </citation>
    <scope>NUCLEOTIDE SEQUENCE [LARGE SCALE GENOMIC DNA]</scope>
    <source>
        <strain evidence="3 4">CGMCC 4.1858</strain>
    </source>
</reference>
<dbReference type="InterPro" id="IPR050259">
    <property type="entry name" value="SDR"/>
</dbReference>
<evidence type="ECO:0000256" key="2">
    <source>
        <dbReference type="SAM" id="MobiDB-lite"/>
    </source>
</evidence>
<dbReference type="Proteomes" id="UP000198280">
    <property type="component" value="Unassembled WGS sequence"/>
</dbReference>
<evidence type="ECO:0000313" key="3">
    <source>
        <dbReference type="EMBL" id="SNT50670.1"/>
    </source>
</evidence>
<dbReference type="AlphaFoldDB" id="A0A239N7F5"/>
<dbReference type="EMBL" id="FZOF01000032">
    <property type="protein sequence ID" value="SNT50670.1"/>
    <property type="molecule type" value="Genomic_DNA"/>
</dbReference>
<dbReference type="Pfam" id="PF00106">
    <property type="entry name" value="adh_short"/>
    <property type="match status" value="1"/>
</dbReference>
<name>A0A239N7F5_9ACTN</name>